<evidence type="ECO:0000256" key="2">
    <source>
        <dbReference type="ARBA" id="ARBA00023015"/>
    </source>
</evidence>
<dbReference type="Proteomes" id="UP000095607">
    <property type="component" value="Chromosome"/>
</dbReference>
<dbReference type="InterPro" id="IPR036388">
    <property type="entry name" value="WH-like_DNA-bd_sf"/>
</dbReference>
<keyword evidence="7" id="KW-1185">Reference proteome</keyword>
<keyword evidence="3" id="KW-0238">DNA-binding</keyword>
<dbReference type="SUPFAM" id="SSF53850">
    <property type="entry name" value="Periplasmic binding protein-like II"/>
    <property type="match status" value="1"/>
</dbReference>
<dbReference type="Gene3D" id="3.40.190.290">
    <property type="match status" value="1"/>
</dbReference>
<dbReference type="InterPro" id="IPR005119">
    <property type="entry name" value="LysR_subst-bd"/>
</dbReference>
<dbReference type="InterPro" id="IPR036390">
    <property type="entry name" value="WH_DNA-bd_sf"/>
</dbReference>
<evidence type="ECO:0000256" key="4">
    <source>
        <dbReference type="ARBA" id="ARBA00023163"/>
    </source>
</evidence>
<evidence type="ECO:0000313" key="7">
    <source>
        <dbReference type="Proteomes" id="UP000095607"/>
    </source>
</evidence>
<protein>
    <submittedName>
        <fullName evidence="6">LysR family transcriptional regulator</fullName>
    </submittedName>
</protein>
<dbReference type="PROSITE" id="PS50931">
    <property type="entry name" value="HTH_LYSR"/>
    <property type="match status" value="1"/>
</dbReference>
<dbReference type="CDD" id="cd05466">
    <property type="entry name" value="PBP2_LTTR_substrate"/>
    <property type="match status" value="1"/>
</dbReference>
<evidence type="ECO:0000313" key="6">
    <source>
        <dbReference type="EMBL" id="AOV05600.1"/>
    </source>
</evidence>
<evidence type="ECO:0000256" key="3">
    <source>
        <dbReference type="ARBA" id="ARBA00023125"/>
    </source>
</evidence>
<dbReference type="PRINTS" id="PR00039">
    <property type="entry name" value="HTHLYSR"/>
</dbReference>
<feature type="domain" description="HTH lysR-type" evidence="5">
    <location>
        <begin position="1"/>
        <end position="58"/>
    </location>
</feature>
<sequence>MEMYQLRAYVTAATLGSVTRTAEALHLTQPAITAQIKALEEELGVALFDRRPGRISLTRAGEALMEPARQVLDAAGRLQGQARELQGEITGQLLLGTVADPEALRLGSLLHGLVEALPLLDIKTRQGWAEELRAQVAAGGLQGAFYIGAHMPRDLGALVLQTLHYRVAAPPALRERVLQSGWKDLAQLPWIGAPAQHHEQALLLALFARQGLSPNQIVESDAAAAPESLVRAGLGLALLREDRALAAAEHGCVAIWPHARVSAQLGFIHPREAEHDPALVATLSQLRRVWGLTEVQAAAPPPPA</sequence>
<dbReference type="Pfam" id="PF03466">
    <property type="entry name" value="LysR_substrate"/>
    <property type="match status" value="1"/>
</dbReference>
<dbReference type="SUPFAM" id="SSF46785">
    <property type="entry name" value="Winged helix' DNA-binding domain"/>
    <property type="match status" value="1"/>
</dbReference>
<evidence type="ECO:0000259" key="5">
    <source>
        <dbReference type="PROSITE" id="PS50931"/>
    </source>
</evidence>
<dbReference type="Pfam" id="PF00126">
    <property type="entry name" value="HTH_1"/>
    <property type="match status" value="1"/>
</dbReference>
<dbReference type="Gene3D" id="1.10.10.10">
    <property type="entry name" value="Winged helix-like DNA-binding domain superfamily/Winged helix DNA-binding domain"/>
    <property type="match status" value="1"/>
</dbReference>
<dbReference type="RefSeq" id="WP_070080964.1">
    <property type="nucleotide sequence ID" value="NZ_CBCSDN010000008.1"/>
</dbReference>
<keyword evidence="2" id="KW-0805">Transcription regulation</keyword>
<evidence type="ECO:0000256" key="1">
    <source>
        <dbReference type="ARBA" id="ARBA00009437"/>
    </source>
</evidence>
<dbReference type="PANTHER" id="PTHR30126:SF40">
    <property type="entry name" value="HTH-TYPE TRANSCRIPTIONAL REGULATOR GLTR"/>
    <property type="match status" value="1"/>
</dbReference>
<proteinExistence type="inferred from homology"/>
<dbReference type="InterPro" id="IPR000847">
    <property type="entry name" value="LysR_HTH_N"/>
</dbReference>
<dbReference type="EMBL" id="CP017420">
    <property type="protein sequence ID" value="AOV05600.1"/>
    <property type="molecule type" value="Genomic_DNA"/>
</dbReference>
<organism evidence="6 7">
    <name type="scientific">Delftia tsuruhatensis</name>
    <dbReference type="NCBI Taxonomy" id="180282"/>
    <lineage>
        <taxon>Bacteria</taxon>
        <taxon>Pseudomonadati</taxon>
        <taxon>Pseudomonadota</taxon>
        <taxon>Betaproteobacteria</taxon>
        <taxon>Burkholderiales</taxon>
        <taxon>Comamonadaceae</taxon>
        <taxon>Delftia</taxon>
    </lineage>
</organism>
<accession>A0ABN4STP1</accession>
<name>A0ABN4STP1_9BURK</name>
<reference evidence="6 7" key="1">
    <citation type="submission" date="2016-09" db="EMBL/GenBank/DDBJ databases">
        <title>Complete genome sequence of Deltia acidovorans CM13 isolated from murine proximal colonic tissue.</title>
        <authorList>
            <person name="Saffarian A."/>
        </authorList>
    </citation>
    <scope>NUCLEOTIDE SEQUENCE [LARGE SCALE GENOMIC DNA]</scope>
    <source>
        <strain evidence="6 7">CM13</strain>
    </source>
</reference>
<comment type="similarity">
    <text evidence="1">Belongs to the LysR transcriptional regulatory family.</text>
</comment>
<dbReference type="PANTHER" id="PTHR30126">
    <property type="entry name" value="HTH-TYPE TRANSCRIPTIONAL REGULATOR"/>
    <property type="match status" value="1"/>
</dbReference>
<gene>
    <name evidence="6" type="ORF">BI380_31930</name>
</gene>
<keyword evidence="4" id="KW-0804">Transcription</keyword>